<dbReference type="Proteomes" id="UP001562425">
    <property type="component" value="Unassembled WGS sequence"/>
</dbReference>
<dbReference type="AlphaFoldDB" id="A0ABD1CAV9"/>
<sequence length="85" mass="9494">MENRNHFSLSKAAIVPVIPRNFHCSISSLIVFLFGARTRDSLFVFPFLIRGHATKAAVWCCGLAFEVPKGCALRRRTEWPFGGGL</sequence>
<comment type="caution">
    <text evidence="1">The sequence shown here is derived from an EMBL/GenBank/DDBJ whole genome shotgun (WGS) entry which is preliminary data.</text>
</comment>
<evidence type="ECO:0000313" key="2">
    <source>
        <dbReference type="Proteomes" id="UP001562425"/>
    </source>
</evidence>
<gene>
    <name evidence="1" type="ORF">pipiens_018640</name>
</gene>
<proteinExistence type="predicted"/>
<reference evidence="1 2" key="1">
    <citation type="submission" date="2024-05" db="EMBL/GenBank/DDBJ databases">
        <title>Culex pipiens pipiens assembly and annotation.</title>
        <authorList>
            <person name="Alout H."/>
            <person name="Durand T."/>
        </authorList>
    </citation>
    <scope>NUCLEOTIDE SEQUENCE [LARGE SCALE GENOMIC DNA]</scope>
    <source>
        <strain evidence="1">HA-2024</strain>
        <tissue evidence="1">Whole body</tissue>
    </source>
</reference>
<protein>
    <submittedName>
        <fullName evidence="1">Uncharacterized protein</fullName>
    </submittedName>
</protein>
<evidence type="ECO:0000313" key="1">
    <source>
        <dbReference type="EMBL" id="KAL1373468.1"/>
    </source>
</evidence>
<name>A0ABD1CAV9_CULPP</name>
<organism evidence="1 2">
    <name type="scientific">Culex pipiens pipiens</name>
    <name type="common">Northern house mosquito</name>
    <dbReference type="NCBI Taxonomy" id="38569"/>
    <lineage>
        <taxon>Eukaryota</taxon>
        <taxon>Metazoa</taxon>
        <taxon>Ecdysozoa</taxon>
        <taxon>Arthropoda</taxon>
        <taxon>Hexapoda</taxon>
        <taxon>Insecta</taxon>
        <taxon>Pterygota</taxon>
        <taxon>Neoptera</taxon>
        <taxon>Endopterygota</taxon>
        <taxon>Diptera</taxon>
        <taxon>Nematocera</taxon>
        <taxon>Culicoidea</taxon>
        <taxon>Culicidae</taxon>
        <taxon>Culicinae</taxon>
        <taxon>Culicini</taxon>
        <taxon>Culex</taxon>
        <taxon>Culex</taxon>
    </lineage>
</organism>
<accession>A0ABD1CAV9</accession>
<keyword evidence="2" id="KW-1185">Reference proteome</keyword>
<dbReference type="EMBL" id="JBEHCU010014337">
    <property type="protein sequence ID" value="KAL1373468.1"/>
    <property type="molecule type" value="Genomic_DNA"/>
</dbReference>